<dbReference type="InterPro" id="IPR002893">
    <property type="entry name" value="Znf_MYND"/>
</dbReference>
<keyword evidence="10" id="KW-0804">Transcription</keyword>
<dbReference type="PROSITE" id="PS01360">
    <property type="entry name" value="ZF_MYND_1"/>
    <property type="match status" value="1"/>
</dbReference>
<dbReference type="CDD" id="cd15538">
    <property type="entry name" value="PHD_PRKCBP1"/>
    <property type="match status" value="1"/>
</dbReference>
<dbReference type="STRING" id="6182.A0A4Z2D2L8"/>
<dbReference type="GO" id="GO:0016301">
    <property type="term" value="F:kinase activity"/>
    <property type="evidence" value="ECO:0007669"/>
    <property type="project" value="UniProtKB-KW"/>
</dbReference>
<proteinExistence type="predicted"/>
<dbReference type="PROSITE" id="PS50865">
    <property type="entry name" value="ZF_MYND_2"/>
    <property type="match status" value="1"/>
</dbReference>
<dbReference type="SMART" id="SM00249">
    <property type="entry name" value="PHD"/>
    <property type="match status" value="1"/>
</dbReference>
<dbReference type="GO" id="GO:0005634">
    <property type="term" value="C:nucleus"/>
    <property type="evidence" value="ECO:0007669"/>
    <property type="project" value="UniProtKB-SubCell"/>
</dbReference>
<evidence type="ECO:0000256" key="7">
    <source>
        <dbReference type="ARBA" id="ARBA00022853"/>
    </source>
</evidence>
<keyword evidence="7" id="KW-0156">Chromatin regulator</keyword>
<keyword evidence="8" id="KW-0805">Transcription regulation</keyword>
<keyword evidence="18" id="KW-0418">Kinase</keyword>
<organism evidence="18 19">
    <name type="scientific">Schistosoma japonicum</name>
    <name type="common">Blood fluke</name>
    <dbReference type="NCBI Taxonomy" id="6182"/>
    <lineage>
        <taxon>Eukaryota</taxon>
        <taxon>Metazoa</taxon>
        <taxon>Spiralia</taxon>
        <taxon>Lophotrochozoa</taxon>
        <taxon>Platyhelminthes</taxon>
        <taxon>Trematoda</taxon>
        <taxon>Digenea</taxon>
        <taxon>Strigeidida</taxon>
        <taxon>Schistosomatoidea</taxon>
        <taxon>Schistosomatidae</taxon>
        <taxon>Schistosoma</taxon>
    </lineage>
</organism>
<evidence type="ECO:0000259" key="15">
    <source>
        <dbReference type="PROSITE" id="PS50016"/>
    </source>
</evidence>
<dbReference type="PROSITE" id="PS50014">
    <property type="entry name" value="BROMODOMAIN_2"/>
    <property type="match status" value="1"/>
</dbReference>
<feature type="domain" description="PWWP" evidence="16">
    <location>
        <begin position="558"/>
        <end position="593"/>
    </location>
</feature>
<keyword evidence="3" id="KW-0158">Chromosome</keyword>
<dbReference type="InterPro" id="IPR036427">
    <property type="entry name" value="Bromodomain-like_sf"/>
</dbReference>
<dbReference type="InterPro" id="IPR019787">
    <property type="entry name" value="Znf_PHD-finger"/>
</dbReference>
<dbReference type="PROSITE" id="PS01359">
    <property type="entry name" value="ZF_PHD_1"/>
    <property type="match status" value="1"/>
</dbReference>
<dbReference type="SUPFAM" id="SSF47370">
    <property type="entry name" value="Bromodomain"/>
    <property type="match status" value="1"/>
</dbReference>
<feature type="domain" description="PHD-type" evidence="15">
    <location>
        <begin position="306"/>
        <end position="350"/>
    </location>
</feature>
<comment type="caution">
    <text evidence="18">The sequence shown here is derived from an EMBL/GenBank/DDBJ whole genome shotgun (WGS) entry which is preliminary data.</text>
</comment>
<keyword evidence="19" id="KW-1185">Reference proteome</keyword>
<evidence type="ECO:0000256" key="1">
    <source>
        <dbReference type="ARBA" id="ARBA00004123"/>
    </source>
</evidence>
<comment type="subcellular location">
    <subcellularLocation>
        <location evidence="2">Chromosome</location>
    </subcellularLocation>
    <subcellularLocation>
        <location evidence="1">Nucleus</location>
    </subcellularLocation>
</comment>
<dbReference type="PANTHER" id="PTHR46453">
    <property type="entry name" value="PROTEIN KINASE C-BINDING PROTEIN 1"/>
    <property type="match status" value="1"/>
</dbReference>
<evidence type="ECO:0000256" key="12">
    <source>
        <dbReference type="PROSITE-ProRule" id="PRU00035"/>
    </source>
</evidence>
<evidence type="ECO:0000256" key="9">
    <source>
        <dbReference type="ARBA" id="ARBA00023117"/>
    </source>
</evidence>
<keyword evidence="18" id="KW-0808">Transferase</keyword>
<evidence type="ECO:0000256" key="6">
    <source>
        <dbReference type="ARBA" id="ARBA00022833"/>
    </source>
</evidence>
<evidence type="ECO:0000259" key="16">
    <source>
        <dbReference type="PROSITE" id="PS50812"/>
    </source>
</evidence>
<dbReference type="Gene3D" id="3.30.40.10">
    <property type="entry name" value="Zinc/RING finger domain, C3HC4 (zinc finger)"/>
    <property type="match status" value="1"/>
</dbReference>
<dbReference type="GO" id="GO:0005694">
    <property type="term" value="C:chromosome"/>
    <property type="evidence" value="ECO:0007669"/>
    <property type="project" value="UniProtKB-SubCell"/>
</dbReference>
<dbReference type="InterPro" id="IPR044075">
    <property type="entry name" value="PRKCBP1_PHD"/>
</dbReference>
<feature type="domain" description="Bromo" evidence="14">
    <location>
        <begin position="383"/>
        <end position="453"/>
    </location>
</feature>
<dbReference type="PROSITE" id="PS50812">
    <property type="entry name" value="PWWP"/>
    <property type="match status" value="1"/>
</dbReference>
<dbReference type="InterPro" id="IPR057053">
    <property type="entry name" value="MYND_ZMYND11_ZMYD8"/>
</dbReference>
<dbReference type="GO" id="GO:0005737">
    <property type="term" value="C:cytoplasm"/>
    <property type="evidence" value="ECO:0007669"/>
    <property type="project" value="TreeGrafter"/>
</dbReference>
<dbReference type="PROSITE" id="PS50016">
    <property type="entry name" value="ZF_PHD_2"/>
    <property type="match status" value="1"/>
</dbReference>
<dbReference type="GO" id="GO:0140006">
    <property type="term" value="F:histone H3 reader activity"/>
    <property type="evidence" value="ECO:0007669"/>
    <property type="project" value="UniProtKB-ARBA"/>
</dbReference>
<evidence type="ECO:0000256" key="13">
    <source>
        <dbReference type="PROSITE-ProRule" id="PRU00134"/>
    </source>
</evidence>
<dbReference type="InterPro" id="IPR001965">
    <property type="entry name" value="Znf_PHD"/>
</dbReference>
<evidence type="ECO:0000256" key="11">
    <source>
        <dbReference type="ARBA" id="ARBA00023242"/>
    </source>
</evidence>
<evidence type="ECO:0000259" key="17">
    <source>
        <dbReference type="PROSITE" id="PS50865"/>
    </source>
</evidence>
<keyword evidence="11" id="KW-0539">Nucleus</keyword>
<name>A0A4Z2D2L8_SCHJA</name>
<accession>A0A4Z2D2L8</accession>
<dbReference type="Pfam" id="PF24324">
    <property type="entry name" value="MYND_ZMYND11_ZMYD8"/>
    <property type="match status" value="1"/>
</dbReference>
<dbReference type="Proteomes" id="UP000311919">
    <property type="component" value="Unassembled WGS sequence"/>
</dbReference>
<dbReference type="PANTHER" id="PTHR46453:SF5">
    <property type="entry name" value="PROTEIN KINASE C-BINDING PROTEIN 1 ISOFORM X1"/>
    <property type="match status" value="1"/>
</dbReference>
<protein>
    <submittedName>
        <fullName evidence="18">Protein kinase C-binding protein</fullName>
    </submittedName>
</protein>
<dbReference type="InterPro" id="IPR001487">
    <property type="entry name" value="Bromodomain"/>
</dbReference>
<evidence type="ECO:0000256" key="3">
    <source>
        <dbReference type="ARBA" id="ARBA00022454"/>
    </source>
</evidence>
<dbReference type="InterPro" id="IPR000313">
    <property type="entry name" value="PWWP_dom"/>
</dbReference>
<dbReference type="CDD" id="cd04369">
    <property type="entry name" value="Bromodomain"/>
    <property type="match status" value="1"/>
</dbReference>
<feature type="domain" description="MYND-type" evidence="17">
    <location>
        <begin position="1146"/>
        <end position="1180"/>
    </location>
</feature>
<evidence type="ECO:0000256" key="10">
    <source>
        <dbReference type="ARBA" id="ARBA00023163"/>
    </source>
</evidence>
<dbReference type="FunFam" id="6.10.140.2220:FF:000002">
    <property type="entry name" value="Protein kinase C-binding protein 1 isoform C"/>
    <property type="match status" value="1"/>
</dbReference>
<dbReference type="GO" id="GO:0003714">
    <property type="term" value="F:transcription corepressor activity"/>
    <property type="evidence" value="ECO:0007669"/>
    <property type="project" value="TreeGrafter"/>
</dbReference>
<evidence type="ECO:0000313" key="18">
    <source>
        <dbReference type="EMBL" id="TNN10737.1"/>
    </source>
</evidence>
<gene>
    <name evidence="18" type="ORF">EWB00_005138</name>
</gene>
<dbReference type="SUPFAM" id="SSF57903">
    <property type="entry name" value="FYVE/PHD zinc finger"/>
    <property type="match status" value="1"/>
</dbReference>
<sequence length="1303" mass="145676">MDDQVNENKSNAESVVSVGLTVPYVLVQAIPTVSSPSRKRRSLSSAIGRLKRLKLLKEQKPYCESNVPPVDVDVTTSVINTQSDNDNASDSITAALLDTTSSKLSMVNTSSIDPSKQSIVNSPVIAQSNSFFDTTTIINSSSNNCVRQPSKETSLLSKVRFLTNTTHDRDDPSLAVIDNSSKIFAQCLSGSESEEYTGCNDGVGNHHDSEISALSTTAIMITTDGATFDQMNAITKGHHYSLTFQNNPVKSQTISLNDGSVLNEINNQVNDNNIGSINCSANNMSNEKQDLSEGKNFTNGQNSESDDYCWICHNPGEVVICSCCPRVFHSSCLYMTDFPDVWLCPECQDLILAECSLYQLKSWCTITNDQLKRMLLFLLDRLSRQSWAQHFREPVNPTFVKGYNELITHPMDLHLLYSRVKSGEYASPQAFLGDFRWILHNCIVFNGTNSSLTSSARLLDRTFHREFNLMRACPICYLNRMPAIHLLPSTSKKLPPLTDNEPGSYLLFDVVPTHSSSGDDRNEGDSGEHNHNHCKWKGDSSLLSALDPWWFCKLCDVIHPIVWVRLQNYPRWPAKVMAHDGSTLLVSFFGDYDVTIAPIGSAKLHSVSLSKRLRKSSMDSGYNNSNIVVSPCSAVSDVDADNETIQTTSQSPTSSSTVPIIDPDVKQNYRKAVAELKYHLDLIYQRYPDFKLPINRLGYTKRRAKRYYGPFSTTPTTTSEIINSTNEVDPNTDINSTVMNTTQQVICNTTSSTDANTVTSNDTVHATNSVRINFSSKLDHLQPSNDLYREPLLTRFAASLRHSPIISSELPSGLKTASLPIISNGDTVMKRKHVDTPQSTSSVSPSITMELETVSSEDIHCNATLDHKKKKRKKKKHGYSKSKLLAEGGMNIEENTINTISIIDSSETSNDADNINNIDSNVIADNDASSSNSTTEPLVLLTSCELQPISDILVSSTSSKLNDVRLALDDLRASFNEALQRLEDKVALTINSANDSNVGHLLNTPELPSLHPIRCDIEIQTDDIQFVGNDKSLKTSNAATESKSIQTDVVIETSSSSLSTLNPRLPISFQERMMQSEILRMERENQRLNVLVAYTRAEMLLEMERRITELRRVWNHELIAIMETAARIWERDVIKIVDAVKRRQWCAYCGRIAYYYCCWNTSYCNVTCQSKHWSFHINSCVQARNLANNTNNNNRNLNGLTHRPSHSPNLTCHSLITTTDQSHYSSTQPSLHQHPPQYHQYHHTHDYHNLHQQPLQQQTLPTHQRMISRDSLNPIIDACQSTNNATLQRSLSFSTVPPSTFKN</sequence>
<dbReference type="OrthoDB" id="6272564at2759"/>
<dbReference type="SMART" id="SM00297">
    <property type="entry name" value="BROMO"/>
    <property type="match status" value="1"/>
</dbReference>
<dbReference type="Gene3D" id="1.20.920.10">
    <property type="entry name" value="Bromodomain-like"/>
    <property type="match status" value="1"/>
</dbReference>
<dbReference type="GO" id="GO:0008270">
    <property type="term" value="F:zinc ion binding"/>
    <property type="evidence" value="ECO:0007669"/>
    <property type="project" value="UniProtKB-KW"/>
</dbReference>
<dbReference type="InterPro" id="IPR011011">
    <property type="entry name" value="Znf_FYVE_PHD"/>
</dbReference>
<keyword evidence="6" id="KW-0862">Zinc</keyword>
<dbReference type="Gene3D" id="2.30.30.140">
    <property type="match status" value="1"/>
</dbReference>
<keyword evidence="4" id="KW-0479">Metal-binding</keyword>
<dbReference type="InterPro" id="IPR019786">
    <property type="entry name" value="Zinc_finger_PHD-type_CS"/>
</dbReference>
<dbReference type="Pfam" id="PF00439">
    <property type="entry name" value="Bromodomain"/>
    <property type="match status" value="1"/>
</dbReference>
<evidence type="ECO:0000256" key="4">
    <source>
        <dbReference type="ARBA" id="ARBA00022723"/>
    </source>
</evidence>
<evidence type="ECO:0000313" key="19">
    <source>
        <dbReference type="Proteomes" id="UP000311919"/>
    </source>
</evidence>
<evidence type="ECO:0000256" key="5">
    <source>
        <dbReference type="ARBA" id="ARBA00022771"/>
    </source>
</evidence>
<keyword evidence="9 12" id="KW-0103">Bromodomain</keyword>
<dbReference type="InterPro" id="IPR013083">
    <property type="entry name" value="Znf_RING/FYVE/PHD"/>
</dbReference>
<keyword evidence="5 13" id="KW-0863">Zinc-finger</keyword>
<evidence type="ECO:0000256" key="8">
    <source>
        <dbReference type="ARBA" id="ARBA00023015"/>
    </source>
</evidence>
<evidence type="ECO:0000256" key="2">
    <source>
        <dbReference type="ARBA" id="ARBA00004286"/>
    </source>
</evidence>
<dbReference type="SUPFAM" id="SSF63748">
    <property type="entry name" value="Tudor/PWWP/MBT"/>
    <property type="match status" value="1"/>
</dbReference>
<evidence type="ECO:0000259" key="14">
    <source>
        <dbReference type="PROSITE" id="PS50014"/>
    </source>
</evidence>
<dbReference type="SUPFAM" id="SSF144232">
    <property type="entry name" value="HIT/MYND zinc finger-like"/>
    <property type="match status" value="1"/>
</dbReference>
<dbReference type="PRINTS" id="PR00503">
    <property type="entry name" value="BROMODOMAIN"/>
</dbReference>
<reference evidence="18 19" key="1">
    <citation type="submission" date="2019-03" db="EMBL/GenBank/DDBJ databases">
        <title>An improved genome assembly of the fluke Schistosoma japonicum.</title>
        <authorList>
            <person name="Hu W."/>
            <person name="Luo F."/>
            <person name="Yin M."/>
            <person name="Mo X."/>
            <person name="Sun C."/>
            <person name="Wu Q."/>
            <person name="Zhu B."/>
            <person name="Xiang M."/>
            <person name="Wang J."/>
            <person name="Wang Y."/>
            <person name="Zhang T."/>
            <person name="Xu B."/>
            <person name="Zheng H."/>
            <person name="Feng Z."/>
        </authorList>
    </citation>
    <scope>NUCLEOTIDE SEQUENCE [LARGE SCALE GENOMIC DNA]</scope>
    <source>
        <strain evidence="18">HuSjv2</strain>
        <tissue evidence="18">Worms</tissue>
    </source>
</reference>
<dbReference type="EMBL" id="SKCS01000341">
    <property type="protein sequence ID" value="TNN10737.1"/>
    <property type="molecule type" value="Genomic_DNA"/>
</dbReference>